<evidence type="ECO:0000256" key="3">
    <source>
        <dbReference type="ARBA" id="ARBA00023163"/>
    </source>
</evidence>
<keyword evidence="3" id="KW-0804">Transcription</keyword>
<gene>
    <name evidence="8" type="ORF">AYL99_02196</name>
</gene>
<evidence type="ECO:0000256" key="5">
    <source>
        <dbReference type="SAM" id="Coils"/>
    </source>
</evidence>
<feature type="compositionally biased region" description="Basic residues" evidence="6">
    <location>
        <begin position="30"/>
        <end position="43"/>
    </location>
</feature>
<dbReference type="InterPro" id="IPR000237">
    <property type="entry name" value="GRIP_dom"/>
</dbReference>
<feature type="compositionally biased region" description="Basic residues" evidence="6">
    <location>
        <begin position="835"/>
        <end position="846"/>
    </location>
</feature>
<reference evidence="8 9" key="1">
    <citation type="submission" date="2016-04" db="EMBL/GenBank/DDBJ databases">
        <title>Draft genome of Fonsecaea erecta CBS 125763.</title>
        <authorList>
            <person name="Weiss V.A."/>
            <person name="Vicente V.A."/>
            <person name="Raittz R.T."/>
            <person name="Moreno L.F."/>
            <person name="De Souza E.M."/>
            <person name="Pedrosa F.O."/>
            <person name="Steffens M.B."/>
            <person name="Faoro H."/>
            <person name="Tadra-Sfeir M.Z."/>
            <person name="Najafzadeh M.J."/>
            <person name="Felipe M.S."/>
            <person name="Teixeira M."/>
            <person name="Sun J."/>
            <person name="Xi L."/>
            <person name="Gomes R."/>
            <person name="De Azevedo C.M."/>
            <person name="Salgado C.G."/>
            <person name="Da Silva M.B."/>
            <person name="Nascimento M.F."/>
            <person name="Queiroz-Telles F."/>
            <person name="Attili D.S."/>
            <person name="Gorbushina A."/>
        </authorList>
    </citation>
    <scope>NUCLEOTIDE SEQUENCE [LARGE SCALE GENOMIC DNA]</scope>
    <source>
        <strain evidence="8 9">CBS 125763</strain>
    </source>
</reference>
<comment type="caution">
    <text evidence="8">The sequence shown here is derived from an EMBL/GenBank/DDBJ whole genome shotgun (WGS) entry which is preliminary data.</text>
</comment>
<dbReference type="Gene3D" id="1.10.287.1490">
    <property type="match status" value="2"/>
</dbReference>
<dbReference type="EMBL" id="LVYI01000002">
    <property type="protein sequence ID" value="OAP62969.1"/>
    <property type="molecule type" value="Genomic_DNA"/>
</dbReference>
<dbReference type="RefSeq" id="XP_018696336.1">
    <property type="nucleotide sequence ID" value="XM_018833712.1"/>
</dbReference>
<dbReference type="InterPro" id="IPR013272">
    <property type="entry name" value="Vps72/YL1_C"/>
</dbReference>
<feature type="region of interest" description="Disordered" evidence="6">
    <location>
        <begin position="1383"/>
        <end position="1444"/>
    </location>
</feature>
<evidence type="ECO:0000259" key="7">
    <source>
        <dbReference type="PROSITE" id="PS50913"/>
    </source>
</evidence>
<evidence type="ECO:0000256" key="4">
    <source>
        <dbReference type="ARBA" id="ARBA00023242"/>
    </source>
</evidence>
<feature type="coiled-coil region" evidence="5">
    <location>
        <begin position="734"/>
        <end position="768"/>
    </location>
</feature>
<dbReference type="Gene3D" id="1.20.5.340">
    <property type="match status" value="1"/>
</dbReference>
<evidence type="ECO:0000313" key="9">
    <source>
        <dbReference type="Proteomes" id="UP000078343"/>
    </source>
</evidence>
<feature type="compositionally biased region" description="Basic and acidic residues" evidence="6">
    <location>
        <begin position="316"/>
        <end position="330"/>
    </location>
</feature>
<keyword evidence="4" id="KW-0539">Nucleus</keyword>
<feature type="region of interest" description="Disordered" evidence="6">
    <location>
        <begin position="239"/>
        <end position="363"/>
    </location>
</feature>
<dbReference type="SMART" id="SM00993">
    <property type="entry name" value="YL1_C"/>
    <property type="match status" value="1"/>
</dbReference>
<dbReference type="PROSITE" id="PS50913">
    <property type="entry name" value="GRIP"/>
    <property type="match status" value="1"/>
</dbReference>
<evidence type="ECO:0000256" key="6">
    <source>
        <dbReference type="SAM" id="MobiDB-lite"/>
    </source>
</evidence>
<dbReference type="Pfam" id="PF01465">
    <property type="entry name" value="GRIP"/>
    <property type="match status" value="1"/>
</dbReference>
<dbReference type="GO" id="GO:0031011">
    <property type="term" value="C:Ino80 complex"/>
    <property type="evidence" value="ECO:0007669"/>
    <property type="project" value="InterPro"/>
</dbReference>
<evidence type="ECO:0000313" key="8">
    <source>
        <dbReference type="EMBL" id="OAP62969.1"/>
    </source>
</evidence>
<dbReference type="SUPFAM" id="SSF57997">
    <property type="entry name" value="Tropomyosin"/>
    <property type="match status" value="1"/>
</dbReference>
<dbReference type="Proteomes" id="UP000078343">
    <property type="component" value="Unassembled WGS sequence"/>
</dbReference>
<organism evidence="8 9">
    <name type="scientific">Fonsecaea erecta</name>
    <dbReference type="NCBI Taxonomy" id="1367422"/>
    <lineage>
        <taxon>Eukaryota</taxon>
        <taxon>Fungi</taxon>
        <taxon>Dikarya</taxon>
        <taxon>Ascomycota</taxon>
        <taxon>Pezizomycotina</taxon>
        <taxon>Eurotiomycetes</taxon>
        <taxon>Chaetothyriomycetidae</taxon>
        <taxon>Chaetothyriales</taxon>
        <taxon>Herpotrichiellaceae</taxon>
        <taxon>Fonsecaea</taxon>
    </lineage>
</organism>
<accession>A0A178ZT28</accession>
<protein>
    <recommendedName>
        <fullName evidence="7">GRIP domain-containing protein</fullName>
    </recommendedName>
</protein>
<keyword evidence="9" id="KW-1185">Reference proteome</keyword>
<name>A0A178ZT28_9EURO</name>
<keyword evidence="5" id="KW-0175">Coiled coil</keyword>
<comment type="subcellular location">
    <subcellularLocation>
        <location evidence="1">Nucleus</location>
    </subcellularLocation>
</comment>
<dbReference type="SMART" id="SM00755">
    <property type="entry name" value="Grip"/>
    <property type="match status" value="1"/>
</dbReference>
<dbReference type="InterPro" id="IPR029525">
    <property type="entry name" value="INO80C/Ies6"/>
</dbReference>
<feature type="region of interest" description="Disordered" evidence="6">
    <location>
        <begin position="1255"/>
        <end position="1282"/>
    </location>
</feature>
<dbReference type="SUPFAM" id="SSF90257">
    <property type="entry name" value="Myosin rod fragments"/>
    <property type="match status" value="1"/>
</dbReference>
<dbReference type="Pfam" id="PF08265">
    <property type="entry name" value="YL1_C"/>
    <property type="match status" value="1"/>
</dbReference>
<dbReference type="GO" id="GO:0006338">
    <property type="term" value="P:chromatin remodeling"/>
    <property type="evidence" value="ECO:0007669"/>
    <property type="project" value="InterPro"/>
</dbReference>
<feature type="compositionally biased region" description="Low complexity" evidence="6">
    <location>
        <begin position="1425"/>
        <end position="1438"/>
    </location>
</feature>
<feature type="compositionally biased region" description="Acidic residues" evidence="6">
    <location>
        <begin position="290"/>
        <end position="303"/>
    </location>
</feature>
<feature type="compositionally biased region" description="Basic and acidic residues" evidence="6">
    <location>
        <begin position="1272"/>
        <end position="1282"/>
    </location>
</feature>
<feature type="region of interest" description="Disordered" evidence="6">
    <location>
        <begin position="1"/>
        <end position="96"/>
    </location>
</feature>
<feature type="coiled-coil region" evidence="5">
    <location>
        <begin position="556"/>
        <end position="681"/>
    </location>
</feature>
<dbReference type="GeneID" id="30006366"/>
<dbReference type="PANTHER" id="PTHR31200:SF1">
    <property type="entry name" value="INO80 COMPLEX SUBUNIT C"/>
    <property type="match status" value="1"/>
</dbReference>
<keyword evidence="2" id="KW-0805">Transcription regulation</keyword>
<feature type="compositionally biased region" description="Low complexity" evidence="6">
    <location>
        <begin position="242"/>
        <end position="253"/>
    </location>
</feature>
<feature type="compositionally biased region" description="Polar residues" evidence="6">
    <location>
        <begin position="1402"/>
        <end position="1416"/>
    </location>
</feature>
<evidence type="ECO:0000256" key="2">
    <source>
        <dbReference type="ARBA" id="ARBA00023015"/>
    </source>
</evidence>
<feature type="compositionally biased region" description="Low complexity" evidence="6">
    <location>
        <begin position="81"/>
        <end position="96"/>
    </location>
</feature>
<feature type="compositionally biased region" description="Basic and acidic residues" evidence="6">
    <location>
        <begin position="273"/>
        <end position="288"/>
    </location>
</feature>
<sequence length="1499" mass="167456">MPPSTPQPQDDSHQQLLDQMDIYYTPKPFRNPHWKPSTRRNKNTKQIISESQRKEASVLATQNNSGASTPLPATGANSDGASTPAYPPSSAAASKPLNMAQATQSLSTLVLERNLQRERASNMALLGVSGMGGPAVTYTNIESAPSLHPANHKHYCDITGLPAKYTDPKTKLRYYDQEIFAVVRSLPQGAPDQYLAARGANVVLNRRSQSLCPVFAITAKLEMFQRLKGVIDSHIAEEQARQRQAANSAQVARTPQKRRPQAQNGSRQRAGSRLRETQPDASTDKGPDPSEFEPEFAIGDDDSAVPSRAATPKPEGPGKEKEQVKERDIPASEDGLDTQSLAEPADGKMSDANGTATNPLRPHDLPTEVRVKLRRLDRMESKYAELLKAYRTAHARVQAVESFEASLRENTPLTSINDPGALVEYLNQINLKSDMVVDELKRITSDRDEYKKKFQAAEEESKGLREEITSMKSKLETLSQQQPSEHEKNLLTGSPHITAAGDNASLKDAADSEHTAKSPTSASSRIASFSLFSPRHKAVAPPKETSEEFFSFESEQSKMESELHESQAEVEELKKQLTSLQGDLKVARESTEGMVESLETATRELHNLREAKDKFDGTKNELQNRISELEARAASNTARTDELQKEIDELQARRLEAVSQVQSLENQIRTLESTNTELEERIVSRTKDAELLSEKLSQKDSIVKDLEDTLAMYKSAERQEAVRSQDEKSSEKKLATMQGIMDTLRNQLEKAETTAAELKTEIQATKEEYSHRPSTKVFGFLDEGTRTKLDTLQTRDDVVQYLSENFGLQKASSNKAVAEAATASPAPSEAGTGASKKKNKKKKKGKGQPQAATDDAAETVTPVKVSENLAEVDDVDASVSDKLPAADVSKLEQEISELKAELASKVDAIQRLSNQLKDQEELQEEIETLRDDLLHQGEEHVEARDALKNAQEQKTNLQDAVDKLEKELLEARAAIAGGADKEKAHQEILQQYDELKVRCSKLENDLSASEQLAAGRFKDITDLKELLAKSQPELRNLRNEVAELKGAKEDLKNKTGEFNRLEARHEDIKAELKGLSKRLGDKDNEIKELQQKIEQEISARTRVERDLDRAQSDLQITESRHEKAKSQSDQLAKDLVKAKEESTTLKTKLSELEEQVSVQARQISELKDEISLKTALHTSAQALVQSLRDQTHELNLQAREANTRAESLEEELNETQRMLSERTREGQTMRMLLDQSSAGTESRIREMKERMDAAIEERDRVEDEASVSQRRMMREVEEARSKARDAQRSLKILEDEKEELENRLKEWKRRREELEQSATRAAKEVEEVKAAMTGLREALDDSERQVRELDVQKAELRRIGDEAKERVEKLTKANKNLTEELKAAQANSRIPGRPNLGRVDSNAPSSRTSIDSTNARSPAPKERPLSTTTSRSETPSTTAGAPTGLSQGTVDYVYLKNVLLQFLEQKDKGHQRQLIPVLGMLLHFDRKDEQKWIAAISTR</sequence>
<feature type="compositionally biased region" description="Low complexity" evidence="6">
    <location>
        <begin position="819"/>
        <end position="830"/>
    </location>
</feature>
<feature type="region of interest" description="Disordered" evidence="6">
    <location>
        <begin position="819"/>
        <end position="865"/>
    </location>
</feature>
<evidence type="ECO:0000256" key="1">
    <source>
        <dbReference type="ARBA" id="ARBA00004123"/>
    </source>
</evidence>
<feature type="compositionally biased region" description="Polar residues" evidence="6">
    <location>
        <begin position="59"/>
        <end position="68"/>
    </location>
</feature>
<dbReference type="PANTHER" id="PTHR31200">
    <property type="entry name" value="INO80 COMPLEX SUBUNIT C"/>
    <property type="match status" value="1"/>
</dbReference>
<feature type="domain" description="GRIP" evidence="7">
    <location>
        <begin position="1445"/>
        <end position="1495"/>
    </location>
</feature>
<feature type="region of interest" description="Disordered" evidence="6">
    <location>
        <begin position="475"/>
        <end position="501"/>
    </location>
</feature>
<proteinExistence type="predicted"/>
<dbReference type="OrthoDB" id="1926336at2759"/>
<dbReference type="STRING" id="1367422.A0A178ZT28"/>